<keyword evidence="3" id="KW-0998">Cell outer membrane</keyword>
<dbReference type="EMBL" id="CP030104">
    <property type="protein sequence ID" value="AWX45745.1"/>
    <property type="molecule type" value="Genomic_DNA"/>
</dbReference>
<keyword evidence="7" id="KW-1185">Reference proteome</keyword>
<dbReference type="OrthoDB" id="9809364at2"/>
<dbReference type="SUPFAM" id="SSF49464">
    <property type="entry name" value="Carboxypeptidase regulatory domain-like"/>
    <property type="match status" value="1"/>
</dbReference>
<keyword evidence="2 4" id="KW-0472">Membrane</keyword>
<dbReference type="PRINTS" id="PR01021">
    <property type="entry name" value="OMPADOMAIN"/>
</dbReference>
<dbReference type="SUPFAM" id="SSF82171">
    <property type="entry name" value="DPP6 N-terminal domain-like"/>
    <property type="match status" value="1"/>
</dbReference>
<sequence length="643" mass="71650">MDNKIKNTIICLLLICSLGNAQKTKKAERSFDNLSYKDAIATYEQLLEKGHSDKDIFEKLGDAHYINAEYGEAAAWYEKLFELEGADPQPEYMHRYATSLKSLGEYERSDQWMQKFGNSRPSDIRALKFNDNPDYLAQIAEYSHRYSIENLPLNSKESDFAPSLYGNRLVFSSARDSGVVARNIHLWNNKPFQKLYSASISGKGSFTGVSGFSKELETKAHETSTTFSNDGNTVYFTRNNFGNDSFSRDDKGISRLKVYRAVLENGKWKQVTELPFNSDSYSVAHPSLSADGKKLYFASDMPETIGNSDIFYVDIQADGTFGTPVNLGAGINTEGRETFPFVTATDVLYFASDGQLGLGGLDIFAAQLENAKSNCIINIGEPINSKADDFAFVLDGTGKQGFFSSNRDGGIGSDDIYGFTEEKPLHIKCIEIIYGTIKNAVSGRPLAKSEVKVLDQHDNIVAEGISDTAGAFRLEPKYRSGNYRIMATKEGFETNEASFTMVKERDIAKIDLVLKPSMAPEGTDLISYLKISPVYFDSDISAIGEEMKVDLDKIVTYMKDYPSLKIEVRGHTDSKGNDSYNAALSDRRAVESKKYLVSQGIDGSRISASGFGEKQLKNNCDTWEKCSEEEHRLNRRSEFIVVK</sequence>
<dbReference type="Gene3D" id="1.25.40.10">
    <property type="entry name" value="Tetratricopeptide repeat domain"/>
    <property type="match status" value="1"/>
</dbReference>
<evidence type="ECO:0000256" key="2">
    <source>
        <dbReference type="ARBA" id="ARBA00023136"/>
    </source>
</evidence>
<evidence type="ECO:0000259" key="5">
    <source>
        <dbReference type="PROSITE" id="PS51123"/>
    </source>
</evidence>
<dbReference type="PANTHER" id="PTHR30329">
    <property type="entry name" value="STATOR ELEMENT OF FLAGELLAR MOTOR COMPLEX"/>
    <property type="match status" value="1"/>
</dbReference>
<dbReference type="InterPro" id="IPR036737">
    <property type="entry name" value="OmpA-like_sf"/>
</dbReference>
<dbReference type="SUPFAM" id="SSF48452">
    <property type="entry name" value="TPR-like"/>
    <property type="match status" value="1"/>
</dbReference>
<dbReference type="InterPro" id="IPR011042">
    <property type="entry name" value="6-blade_b-propeller_TolB-like"/>
</dbReference>
<evidence type="ECO:0000313" key="7">
    <source>
        <dbReference type="Proteomes" id="UP000248536"/>
    </source>
</evidence>
<evidence type="ECO:0000256" key="3">
    <source>
        <dbReference type="ARBA" id="ARBA00023237"/>
    </source>
</evidence>
<feature type="domain" description="OmpA-like" evidence="5">
    <location>
        <begin position="522"/>
        <end position="643"/>
    </location>
</feature>
<dbReference type="GO" id="GO:0009279">
    <property type="term" value="C:cell outer membrane"/>
    <property type="evidence" value="ECO:0007669"/>
    <property type="project" value="UniProtKB-SubCell"/>
</dbReference>
<dbReference type="CDD" id="cd07185">
    <property type="entry name" value="OmpA_C-like"/>
    <property type="match status" value="1"/>
</dbReference>
<evidence type="ECO:0000256" key="4">
    <source>
        <dbReference type="PROSITE-ProRule" id="PRU00473"/>
    </source>
</evidence>
<organism evidence="6 7">
    <name type="scientific">Flagellimonas maritima</name>
    <dbReference type="NCBI Taxonomy" id="1383885"/>
    <lineage>
        <taxon>Bacteria</taxon>
        <taxon>Pseudomonadati</taxon>
        <taxon>Bacteroidota</taxon>
        <taxon>Flavobacteriia</taxon>
        <taxon>Flavobacteriales</taxon>
        <taxon>Flavobacteriaceae</taxon>
        <taxon>Flagellimonas</taxon>
    </lineage>
</organism>
<accession>A0A2Z4LV07</accession>
<dbReference type="AlphaFoldDB" id="A0A2Z4LV07"/>
<dbReference type="InterPro" id="IPR011990">
    <property type="entry name" value="TPR-like_helical_dom_sf"/>
</dbReference>
<dbReference type="PROSITE" id="PS51123">
    <property type="entry name" value="OMPA_2"/>
    <property type="match status" value="1"/>
</dbReference>
<evidence type="ECO:0000313" key="6">
    <source>
        <dbReference type="EMBL" id="AWX45745.1"/>
    </source>
</evidence>
<name>A0A2Z4LV07_9FLAO</name>
<evidence type="ECO:0000256" key="1">
    <source>
        <dbReference type="ARBA" id="ARBA00004442"/>
    </source>
</evidence>
<dbReference type="Gene3D" id="2.120.10.30">
    <property type="entry name" value="TolB, C-terminal domain"/>
    <property type="match status" value="1"/>
</dbReference>
<dbReference type="Pfam" id="PF13620">
    <property type="entry name" value="CarboxypepD_reg"/>
    <property type="match status" value="1"/>
</dbReference>
<dbReference type="InterPro" id="IPR006665">
    <property type="entry name" value="OmpA-like"/>
</dbReference>
<proteinExistence type="predicted"/>
<dbReference type="InterPro" id="IPR008969">
    <property type="entry name" value="CarboxyPept-like_regulatory"/>
</dbReference>
<gene>
    <name evidence="6" type="ORF">HME9304_02774</name>
</gene>
<dbReference type="InterPro" id="IPR006664">
    <property type="entry name" value="OMP_bac"/>
</dbReference>
<dbReference type="InterPro" id="IPR050330">
    <property type="entry name" value="Bact_OuterMem_StrucFunc"/>
</dbReference>
<protein>
    <submittedName>
        <fullName evidence="6">Photosystem I P700 chlorophyll a apoprotein A2</fullName>
    </submittedName>
</protein>
<dbReference type="SUPFAM" id="SSF103088">
    <property type="entry name" value="OmpA-like"/>
    <property type="match status" value="1"/>
</dbReference>
<dbReference type="PANTHER" id="PTHR30329:SF21">
    <property type="entry name" value="LIPOPROTEIN YIAD-RELATED"/>
    <property type="match status" value="1"/>
</dbReference>
<dbReference type="RefSeq" id="WP_112379103.1">
    <property type="nucleotide sequence ID" value="NZ_CP030104.1"/>
</dbReference>
<dbReference type="Gene3D" id="2.60.40.1120">
    <property type="entry name" value="Carboxypeptidase-like, regulatory domain"/>
    <property type="match status" value="1"/>
</dbReference>
<comment type="subcellular location">
    <subcellularLocation>
        <location evidence="1">Cell outer membrane</location>
    </subcellularLocation>
</comment>
<reference evidence="6 7" key="1">
    <citation type="submission" date="2018-06" db="EMBL/GenBank/DDBJ databases">
        <title>Spongiibacterium sp. HME9304 Genome sequencing and assembly.</title>
        <authorList>
            <person name="Kang H."/>
            <person name="Kim H."/>
            <person name="Joh K."/>
        </authorList>
    </citation>
    <scope>NUCLEOTIDE SEQUENCE [LARGE SCALE GENOMIC DNA]</scope>
    <source>
        <strain evidence="6 7">HME9304</strain>
    </source>
</reference>
<dbReference type="Pfam" id="PF07676">
    <property type="entry name" value="PD40"/>
    <property type="match status" value="3"/>
</dbReference>
<dbReference type="KEGG" id="spon:HME9304_02774"/>
<dbReference type="Pfam" id="PF00691">
    <property type="entry name" value="OmpA"/>
    <property type="match status" value="1"/>
</dbReference>
<dbReference type="Gene3D" id="3.30.1330.60">
    <property type="entry name" value="OmpA-like domain"/>
    <property type="match status" value="1"/>
</dbReference>
<dbReference type="Proteomes" id="UP000248536">
    <property type="component" value="Chromosome"/>
</dbReference>
<dbReference type="InterPro" id="IPR011659">
    <property type="entry name" value="WD40"/>
</dbReference>